<sequence length="81" mass="8952">MLVRPFADATVWRAALPGLLRSAFSALVSRHHAGAVRMVDQAVGQAGDPWVRPLSRTIRHQRRGETGLITGLRVSRRRLAT</sequence>
<proteinExistence type="predicted"/>
<gene>
    <name evidence="1" type="ORF">DA075_13315</name>
</gene>
<dbReference type="EMBL" id="CP028843">
    <property type="protein sequence ID" value="AWB21776.1"/>
    <property type="molecule type" value="Genomic_DNA"/>
</dbReference>
<dbReference type="Proteomes" id="UP000244755">
    <property type="component" value="Chromosome 1"/>
</dbReference>
<organism evidence="1 2">
    <name type="scientific">Methylobacterium currus</name>
    <dbReference type="NCBI Taxonomy" id="2051553"/>
    <lineage>
        <taxon>Bacteria</taxon>
        <taxon>Pseudomonadati</taxon>
        <taxon>Pseudomonadota</taxon>
        <taxon>Alphaproteobacteria</taxon>
        <taxon>Hyphomicrobiales</taxon>
        <taxon>Methylobacteriaceae</taxon>
        <taxon>Methylobacterium</taxon>
    </lineage>
</organism>
<reference evidence="1 2" key="1">
    <citation type="submission" date="2018-04" db="EMBL/GenBank/DDBJ databases">
        <title>Methylobacterium sp. PR1016A genome.</title>
        <authorList>
            <person name="Park W."/>
        </authorList>
    </citation>
    <scope>NUCLEOTIDE SEQUENCE [LARGE SCALE GENOMIC DNA]</scope>
    <source>
        <strain evidence="1 2">PR1016A</strain>
    </source>
</reference>
<dbReference type="KEGG" id="mee:DA075_13315"/>
<dbReference type="AlphaFoldDB" id="A0A2R4WJS4"/>
<dbReference type="OrthoDB" id="517560at2"/>
<evidence type="ECO:0000313" key="2">
    <source>
        <dbReference type="Proteomes" id="UP000244755"/>
    </source>
</evidence>
<accession>A0A2R4WJS4</accession>
<dbReference type="RefSeq" id="WP_099953647.1">
    <property type="nucleotide sequence ID" value="NZ_CP028843.1"/>
</dbReference>
<protein>
    <submittedName>
        <fullName evidence="1">DUF305 domain-containing protein</fullName>
    </submittedName>
</protein>
<name>A0A2R4WJS4_9HYPH</name>
<keyword evidence="2" id="KW-1185">Reference proteome</keyword>
<evidence type="ECO:0000313" key="1">
    <source>
        <dbReference type="EMBL" id="AWB21776.1"/>
    </source>
</evidence>